<evidence type="ECO:0000256" key="2">
    <source>
        <dbReference type="SAM" id="MobiDB-lite"/>
    </source>
</evidence>
<evidence type="ECO:0000256" key="1">
    <source>
        <dbReference type="SAM" id="Coils"/>
    </source>
</evidence>
<dbReference type="Proteomes" id="UP001066276">
    <property type="component" value="Chromosome 5"/>
</dbReference>
<name>A0AAV7RFN1_PLEWA</name>
<accession>A0AAV7RFN1</accession>
<keyword evidence="1" id="KW-0175">Coiled coil</keyword>
<feature type="coiled-coil region" evidence="1">
    <location>
        <begin position="78"/>
        <end position="105"/>
    </location>
</feature>
<comment type="caution">
    <text evidence="3">The sequence shown here is derived from an EMBL/GenBank/DDBJ whole genome shotgun (WGS) entry which is preliminary data.</text>
</comment>
<dbReference type="EMBL" id="JANPWB010000009">
    <property type="protein sequence ID" value="KAJ1149658.1"/>
    <property type="molecule type" value="Genomic_DNA"/>
</dbReference>
<feature type="compositionally biased region" description="Polar residues" evidence="2">
    <location>
        <begin position="8"/>
        <end position="26"/>
    </location>
</feature>
<keyword evidence="4" id="KW-1185">Reference proteome</keyword>
<feature type="region of interest" description="Disordered" evidence="2">
    <location>
        <begin position="1"/>
        <end position="43"/>
    </location>
</feature>
<evidence type="ECO:0000313" key="3">
    <source>
        <dbReference type="EMBL" id="KAJ1149658.1"/>
    </source>
</evidence>
<proteinExistence type="predicted"/>
<dbReference type="AlphaFoldDB" id="A0AAV7RFN1"/>
<protein>
    <submittedName>
        <fullName evidence="3">Uncharacterized protein</fullName>
    </submittedName>
</protein>
<reference evidence="3" key="1">
    <citation type="journal article" date="2022" name="bioRxiv">
        <title>Sequencing and chromosome-scale assembly of the giantPleurodeles waltlgenome.</title>
        <authorList>
            <person name="Brown T."/>
            <person name="Elewa A."/>
            <person name="Iarovenko S."/>
            <person name="Subramanian E."/>
            <person name="Araus A.J."/>
            <person name="Petzold A."/>
            <person name="Susuki M."/>
            <person name="Suzuki K.-i.T."/>
            <person name="Hayashi T."/>
            <person name="Toyoda A."/>
            <person name="Oliveira C."/>
            <person name="Osipova E."/>
            <person name="Leigh N.D."/>
            <person name="Simon A."/>
            <person name="Yun M.H."/>
        </authorList>
    </citation>
    <scope>NUCLEOTIDE SEQUENCE</scope>
    <source>
        <strain evidence="3">20211129_DDA</strain>
        <tissue evidence="3">Liver</tissue>
    </source>
</reference>
<sequence length="107" mass="11603">MGKDKSAKQATAQTRIDQFTTGTTGHQSEDPNPNEGGEQRTTSGDLPAILHVIQASQVAVESKIGEVRVDVALVRQDLRNTTARIIEAESRISTTEDEIAALKRSRC</sequence>
<evidence type="ECO:0000313" key="4">
    <source>
        <dbReference type="Proteomes" id="UP001066276"/>
    </source>
</evidence>
<gene>
    <name evidence="3" type="ORF">NDU88_002463</name>
</gene>
<organism evidence="3 4">
    <name type="scientific">Pleurodeles waltl</name>
    <name type="common">Iberian ribbed newt</name>
    <dbReference type="NCBI Taxonomy" id="8319"/>
    <lineage>
        <taxon>Eukaryota</taxon>
        <taxon>Metazoa</taxon>
        <taxon>Chordata</taxon>
        <taxon>Craniata</taxon>
        <taxon>Vertebrata</taxon>
        <taxon>Euteleostomi</taxon>
        <taxon>Amphibia</taxon>
        <taxon>Batrachia</taxon>
        <taxon>Caudata</taxon>
        <taxon>Salamandroidea</taxon>
        <taxon>Salamandridae</taxon>
        <taxon>Pleurodelinae</taxon>
        <taxon>Pleurodeles</taxon>
    </lineage>
</organism>